<feature type="non-terminal residue" evidence="1">
    <location>
        <position position="1"/>
    </location>
</feature>
<gene>
    <name evidence="1" type="ORF">S12H4_13091</name>
</gene>
<evidence type="ECO:0000313" key="1">
    <source>
        <dbReference type="EMBL" id="GAI87324.1"/>
    </source>
</evidence>
<dbReference type="AlphaFoldDB" id="X1U4T5"/>
<accession>X1U4T5</accession>
<organism evidence="1">
    <name type="scientific">marine sediment metagenome</name>
    <dbReference type="NCBI Taxonomy" id="412755"/>
    <lineage>
        <taxon>unclassified sequences</taxon>
        <taxon>metagenomes</taxon>
        <taxon>ecological metagenomes</taxon>
    </lineage>
</organism>
<reference evidence="1" key="1">
    <citation type="journal article" date="2014" name="Front. Microbiol.">
        <title>High frequency of phylogenetically diverse reductive dehalogenase-homologous genes in deep subseafloor sedimentary metagenomes.</title>
        <authorList>
            <person name="Kawai M."/>
            <person name="Futagami T."/>
            <person name="Toyoda A."/>
            <person name="Takaki Y."/>
            <person name="Nishi S."/>
            <person name="Hori S."/>
            <person name="Arai W."/>
            <person name="Tsubouchi T."/>
            <person name="Morono Y."/>
            <person name="Uchiyama I."/>
            <person name="Ito T."/>
            <person name="Fujiyama A."/>
            <person name="Inagaki F."/>
            <person name="Takami H."/>
        </authorList>
    </citation>
    <scope>NUCLEOTIDE SEQUENCE</scope>
    <source>
        <strain evidence="1">Expedition CK06-06</strain>
    </source>
</reference>
<protein>
    <submittedName>
        <fullName evidence="1">Uncharacterized protein</fullName>
    </submittedName>
</protein>
<sequence>PNLKREWENKREKLLKDKNVDVVQFMVNFIEKSSS</sequence>
<comment type="caution">
    <text evidence="1">The sequence shown here is derived from an EMBL/GenBank/DDBJ whole genome shotgun (WGS) entry which is preliminary data.</text>
</comment>
<name>X1U4T5_9ZZZZ</name>
<dbReference type="EMBL" id="BARW01006238">
    <property type="protein sequence ID" value="GAI87324.1"/>
    <property type="molecule type" value="Genomic_DNA"/>
</dbReference>
<proteinExistence type="predicted"/>